<dbReference type="SMART" id="SM00671">
    <property type="entry name" value="SEL1"/>
    <property type="match status" value="4"/>
</dbReference>
<feature type="signal peptide" evidence="4">
    <location>
        <begin position="1"/>
        <end position="24"/>
    </location>
</feature>
<reference evidence="6" key="2">
    <citation type="submission" date="2024-04" db="EMBL/GenBank/DDBJ databases">
        <authorList>
            <person name="Chen Y."/>
            <person name="Shah S."/>
            <person name="Dougan E. K."/>
            <person name="Thang M."/>
            <person name="Chan C."/>
        </authorList>
    </citation>
    <scope>NUCLEOTIDE SEQUENCE [LARGE SCALE GENOMIC DNA]</scope>
</reference>
<dbReference type="AlphaFoldDB" id="A0A9P1CCM4"/>
<evidence type="ECO:0000313" key="7">
    <source>
        <dbReference type="EMBL" id="CAL4776481.1"/>
    </source>
</evidence>
<organism evidence="5">
    <name type="scientific">Cladocopium goreaui</name>
    <dbReference type="NCBI Taxonomy" id="2562237"/>
    <lineage>
        <taxon>Eukaryota</taxon>
        <taxon>Sar</taxon>
        <taxon>Alveolata</taxon>
        <taxon>Dinophyceae</taxon>
        <taxon>Suessiales</taxon>
        <taxon>Symbiodiniaceae</taxon>
        <taxon>Cladocopium</taxon>
    </lineage>
</organism>
<dbReference type="EMBL" id="CAMXCT010001339">
    <property type="protein sequence ID" value="CAI3989169.1"/>
    <property type="molecule type" value="Genomic_DNA"/>
</dbReference>
<comment type="caution">
    <text evidence="5">The sequence shown here is derived from an EMBL/GenBank/DDBJ whole genome shotgun (WGS) entry which is preliminary data.</text>
</comment>
<keyword evidence="4" id="KW-0732">Signal</keyword>
<reference evidence="5" key="1">
    <citation type="submission" date="2022-10" db="EMBL/GenBank/DDBJ databases">
        <authorList>
            <person name="Chen Y."/>
            <person name="Dougan E. K."/>
            <person name="Chan C."/>
            <person name="Rhodes N."/>
            <person name="Thang M."/>
        </authorList>
    </citation>
    <scope>NUCLEOTIDE SEQUENCE</scope>
</reference>
<evidence type="ECO:0000256" key="4">
    <source>
        <dbReference type="SAM" id="SignalP"/>
    </source>
</evidence>
<dbReference type="EMBL" id="CAMXCT030001339">
    <property type="protein sequence ID" value="CAL4776481.1"/>
    <property type="molecule type" value="Genomic_DNA"/>
</dbReference>
<dbReference type="Pfam" id="PF08238">
    <property type="entry name" value="Sel1"/>
    <property type="match status" value="4"/>
</dbReference>
<dbReference type="EMBL" id="CAMXCT020001339">
    <property type="protein sequence ID" value="CAL1142544.1"/>
    <property type="molecule type" value="Genomic_DNA"/>
</dbReference>
<dbReference type="InterPro" id="IPR006597">
    <property type="entry name" value="Sel1-like"/>
</dbReference>
<keyword evidence="3" id="KW-0175">Coiled coil</keyword>
<comment type="similarity">
    <text evidence="1">Belongs to the sel-1 family.</text>
</comment>
<dbReference type="Gene3D" id="1.25.40.10">
    <property type="entry name" value="Tetratricopeptide repeat domain"/>
    <property type="match status" value="1"/>
</dbReference>
<evidence type="ECO:0000256" key="3">
    <source>
        <dbReference type="SAM" id="Coils"/>
    </source>
</evidence>
<evidence type="ECO:0000256" key="2">
    <source>
        <dbReference type="PROSITE-ProRule" id="PRU00023"/>
    </source>
</evidence>
<evidence type="ECO:0000313" key="8">
    <source>
        <dbReference type="Proteomes" id="UP001152797"/>
    </source>
</evidence>
<proteinExistence type="inferred from homology"/>
<dbReference type="OrthoDB" id="413318at2759"/>
<sequence length="439" mass="49698">MVTVFGFGKAVPLVFLPWVSAVSASSFVHLIPQVPWQALPSLDVGLERAARAEYEMGVQAWNLRQAEQGLELFLKSAQKGHEVGEYCFRYGMYHEFPPSDMQQAFRWYKRGARMNHKGSTTMLGKLHMAAGHRDEAMHFLQRTGLPNTGRLIPGMDEPFRSLSVEDLAGKGHGGERGDSLAQWFLGELFLQSAKLRDAVKWWKRSAENGDSDAMMRLSQVFREGAIGVPQEPMLARHWLFAAAAHGHKDALDHVNWAGAKIGMVWNRPDYENECVLTRLPLRARQRHDSNIWQLRSSEGSAAFFLKDAADSWEMEDHEAPPRDKEAEALERRKWEEEEARLERRAAQHAARAEAERRRAYLEMLESERVVARFLKQHGFGGVNCPKRNMLGRHLYPLHKASDMGNARLVRMLLREGAIPPLGGAMGHQGSWEVKGSTDS</sequence>
<feature type="coiled-coil region" evidence="3">
    <location>
        <begin position="324"/>
        <end position="358"/>
    </location>
</feature>
<feature type="chain" id="PRO_5043270295" evidence="4">
    <location>
        <begin position="25"/>
        <end position="439"/>
    </location>
</feature>
<dbReference type="InterPro" id="IPR002110">
    <property type="entry name" value="Ankyrin_rpt"/>
</dbReference>
<dbReference type="PANTHER" id="PTHR11102:SF160">
    <property type="entry name" value="ERAD-ASSOCIATED E3 UBIQUITIN-PROTEIN LIGASE COMPONENT HRD3"/>
    <property type="match status" value="1"/>
</dbReference>
<dbReference type="PROSITE" id="PS50297">
    <property type="entry name" value="ANK_REP_REGION"/>
    <property type="match status" value="1"/>
</dbReference>
<dbReference type="InterPro" id="IPR011990">
    <property type="entry name" value="TPR-like_helical_dom_sf"/>
</dbReference>
<dbReference type="InterPro" id="IPR050767">
    <property type="entry name" value="Sel1_AlgK"/>
</dbReference>
<keyword evidence="2" id="KW-0040">ANK repeat</keyword>
<dbReference type="SUPFAM" id="SSF81901">
    <property type="entry name" value="HCP-like"/>
    <property type="match status" value="1"/>
</dbReference>
<evidence type="ECO:0000313" key="6">
    <source>
        <dbReference type="EMBL" id="CAL1142544.1"/>
    </source>
</evidence>
<protein>
    <submittedName>
        <fullName evidence="7">Sel1 repeat family protein</fullName>
    </submittedName>
</protein>
<evidence type="ECO:0000256" key="1">
    <source>
        <dbReference type="ARBA" id="ARBA00038101"/>
    </source>
</evidence>
<gene>
    <name evidence="5" type="ORF">C1SCF055_LOCUS16262</name>
</gene>
<accession>A0A9P1CCM4</accession>
<name>A0A9P1CCM4_9DINO</name>
<feature type="repeat" description="ANK" evidence="2">
    <location>
        <begin position="392"/>
        <end position="417"/>
    </location>
</feature>
<dbReference type="PANTHER" id="PTHR11102">
    <property type="entry name" value="SEL-1-LIKE PROTEIN"/>
    <property type="match status" value="1"/>
</dbReference>
<keyword evidence="8" id="KW-1185">Reference proteome</keyword>
<evidence type="ECO:0000313" key="5">
    <source>
        <dbReference type="EMBL" id="CAI3989169.1"/>
    </source>
</evidence>
<dbReference type="Proteomes" id="UP001152797">
    <property type="component" value="Unassembled WGS sequence"/>
</dbReference>
<dbReference type="PROSITE" id="PS50088">
    <property type="entry name" value="ANK_REPEAT"/>
    <property type="match status" value="1"/>
</dbReference>